<organism evidence="2 3">
    <name type="scientific">Tuber aestivum</name>
    <name type="common">summer truffle</name>
    <dbReference type="NCBI Taxonomy" id="59557"/>
    <lineage>
        <taxon>Eukaryota</taxon>
        <taxon>Fungi</taxon>
        <taxon>Dikarya</taxon>
        <taxon>Ascomycota</taxon>
        <taxon>Pezizomycotina</taxon>
        <taxon>Pezizomycetes</taxon>
        <taxon>Pezizales</taxon>
        <taxon>Tuberaceae</taxon>
        <taxon>Tuber</taxon>
    </lineage>
</organism>
<evidence type="ECO:0000313" key="2">
    <source>
        <dbReference type="EMBL" id="CUS12028.1"/>
    </source>
</evidence>
<dbReference type="AlphaFoldDB" id="A0A292PZG6"/>
<proteinExistence type="predicted"/>
<dbReference type="EMBL" id="LN891007">
    <property type="protein sequence ID" value="CUS12028.1"/>
    <property type="molecule type" value="Genomic_DNA"/>
</dbReference>
<reference evidence="2" key="1">
    <citation type="submission" date="2015-10" db="EMBL/GenBank/DDBJ databases">
        <authorList>
            <person name="Regsiter A."/>
            <person name="william w."/>
        </authorList>
    </citation>
    <scope>NUCLEOTIDE SEQUENCE</scope>
    <source>
        <strain evidence="2">Montdore</strain>
    </source>
</reference>
<protein>
    <submittedName>
        <fullName evidence="2">Uncharacterized protein</fullName>
    </submittedName>
</protein>
<accession>A0A292PZG6</accession>
<evidence type="ECO:0000256" key="1">
    <source>
        <dbReference type="SAM" id="MobiDB-lite"/>
    </source>
</evidence>
<dbReference type="Proteomes" id="UP001412239">
    <property type="component" value="Unassembled WGS sequence"/>
</dbReference>
<evidence type="ECO:0000313" key="3">
    <source>
        <dbReference type="Proteomes" id="UP001412239"/>
    </source>
</evidence>
<feature type="region of interest" description="Disordered" evidence="1">
    <location>
        <begin position="1"/>
        <end position="85"/>
    </location>
</feature>
<keyword evidence="3" id="KW-1185">Reference proteome</keyword>
<name>A0A292PZG6_9PEZI</name>
<gene>
    <name evidence="2" type="ORF">GSTUAT00003941001</name>
</gene>
<sequence>MFSSLPRKSKPGRGGIPYDTEIGDGCEGGNENDDEEENRSGREGADGVNQKNEGTELKKIKIKKPHAGTPLELSGGPGGKGGRRKKTTVLHYKYKNALPKKNQGPKKKKTDYRTLSHSDLTCILRYAPHILLEDGMNKELKSLEGQGGGSLILV</sequence>